<reference evidence="2 3" key="1">
    <citation type="journal article" date="2018" name="Mol. Plant">
        <title>The genome of Artemisia annua provides insight into the evolution of Asteraceae family and artemisinin biosynthesis.</title>
        <authorList>
            <person name="Shen Q."/>
            <person name="Zhang L."/>
            <person name="Liao Z."/>
            <person name="Wang S."/>
            <person name="Yan T."/>
            <person name="Shi P."/>
            <person name="Liu M."/>
            <person name="Fu X."/>
            <person name="Pan Q."/>
            <person name="Wang Y."/>
            <person name="Lv Z."/>
            <person name="Lu X."/>
            <person name="Zhang F."/>
            <person name="Jiang W."/>
            <person name="Ma Y."/>
            <person name="Chen M."/>
            <person name="Hao X."/>
            <person name="Li L."/>
            <person name="Tang Y."/>
            <person name="Lv G."/>
            <person name="Zhou Y."/>
            <person name="Sun X."/>
            <person name="Brodelius P.E."/>
            <person name="Rose J.K.C."/>
            <person name="Tang K."/>
        </authorList>
    </citation>
    <scope>NUCLEOTIDE SEQUENCE [LARGE SCALE GENOMIC DNA]</scope>
    <source>
        <strain evidence="3">cv. Huhao1</strain>
        <tissue evidence="2">Leaf</tissue>
    </source>
</reference>
<dbReference type="Proteomes" id="UP000245207">
    <property type="component" value="Unassembled WGS sequence"/>
</dbReference>
<evidence type="ECO:0000313" key="3">
    <source>
        <dbReference type="Proteomes" id="UP000245207"/>
    </source>
</evidence>
<dbReference type="EMBL" id="PKPP01005370">
    <property type="protein sequence ID" value="PWA60358.1"/>
    <property type="molecule type" value="Genomic_DNA"/>
</dbReference>
<feature type="transmembrane region" description="Helical" evidence="1">
    <location>
        <begin position="20"/>
        <end position="41"/>
    </location>
</feature>
<accession>A0A2U1MGK3</accession>
<dbReference type="AlphaFoldDB" id="A0A2U1MGK3"/>
<gene>
    <name evidence="2" type="ORF">CTI12_AA383450</name>
</gene>
<name>A0A2U1MGK3_ARTAN</name>
<keyword evidence="1" id="KW-0472">Membrane</keyword>
<protein>
    <submittedName>
        <fullName evidence="2">Uncharacterized protein</fullName>
    </submittedName>
</protein>
<keyword evidence="3" id="KW-1185">Reference proteome</keyword>
<keyword evidence="1" id="KW-1133">Transmembrane helix</keyword>
<organism evidence="2 3">
    <name type="scientific">Artemisia annua</name>
    <name type="common">Sweet wormwood</name>
    <dbReference type="NCBI Taxonomy" id="35608"/>
    <lineage>
        <taxon>Eukaryota</taxon>
        <taxon>Viridiplantae</taxon>
        <taxon>Streptophyta</taxon>
        <taxon>Embryophyta</taxon>
        <taxon>Tracheophyta</taxon>
        <taxon>Spermatophyta</taxon>
        <taxon>Magnoliopsida</taxon>
        <taxon>eudicotyledons</taxon>
        <taxon>Gunneridae</taxon>
        <taxon>Pentapetalae</taxon>
        <taxon>asterids</taxon>
        <taxon>campanulids</taxon>
        <taxon>Asterales</taxon>
        <taxon>Asteraceae</taxon>
        <taxon>Asteroideae</taxon>
        <taxon>Anthemideae</taxon>
        <taxon>Artemisiinae</taxon>
        <taxon>Artemisia</taxon>
    </lineage>
</organism>
<keyword evidence="1" id="KW-0812">Transmembrane</keyword>
<evidence type="ECO:0000313" key="2">
    <source>
        <dbReference type="EMBL" id="PWA60358.1"/>
    </source>
</evidence>
<comment type="caution">
    <text evidence="2">The sequence shown here is derived from an EMBL/GenBank/DDBJ whole genome shotgun (WGS) entry which is preliminary data.</text>
</comment>
<evidence type="ECO:0000256" key="1">
    <source>
        <dbReference type="SAM" id="Phobius"/>
    </source>
</evidence>
<proteinExistence type="predicted"/>
<sequence>MDLHAADPGGAGDLWVEDDYLGWGFSGCGSVVVTLSLEVWLSAEEWYSVVVWFGGGRGLLRWWGLLL</sequence>